<dbReference type="InterPro" id="IPR009100">
    <property type="entry name" value="AcylCoA_DH/oxidase_NM_dom_sf"/>
</dbReference>
<accession>A0A3A3EEP8</accession>
<comment type="caution">
    <text evidence="9">The sequence shown here is derived from an EMBL/GenBank/DDBJ whole genome shotgun (WGS) entry which is preliminary data.</text>
</comment>
<feature type="domain" description="Acyl-CoA oxidase/dehydrogenase middle" evidence="7">
    <location>
        <begin position="181"/>
        <end position="279"/>
    </location>
</feature>
<dbReference type="RefSeq" id="WP_119853966.1">
    <property type="nucleotide sequence ID" value="NZ_QYSE01000006.1"/>
</dbReference>
<gene>
    <name evidence="9" type="ORF">D4741_18280</name>
</gene>
<dbReference type="InterPro" id="IPR006089">
    <property type="entry name" value="Acyl-CoA_DH_CS"/>
</dbReference>
<dbReference type="InterPro" id="IPR041504">
    <property type="entry name" value="AidB_N"/>
</dbReference>
<dbReference type="GO" id="GO:0003995">
    <property type="term" value="F:acyl-CoA dehydrogenase activity"/>
    <property type="evidence" value="ECO:0007669"/>
    <property type="project" value="InterPro"/>
</dbReference>
<evidence type="ECO:0000256" key="1">
    <source>
        <dbReference type="ARBA" id="ARBA00001974"/>
    </source>
</evidence>
<keyword evidence="4 5" id="KW-0274">FAD</keyword>
<keyword evidence="3 5" id="KW-0285">Flavoprotein</keyword>
<evidence type="ECO:0000256" key="2">
    <source>
        <dbReference type="ARBA" id="ARBA00009347"/>
    </source>
</evidence>
<dbReference type="SUPFAM" id="SSF47203">
    <property type="entry name" value="Acyl-CoA dehydrogenase C-terminal domain-like"/>
    <property type="match status" value="1"/>
</dbReference>
<dbReference type="AlphaFoldDB" id="A0A3A3EEP8"/>
<dbReference type="PROSITE" id="PS00073">
    <property type="entry name" value="ACYL_COA_DH_2"/>
    <property type="match status" value="1"/>
</dbReference>
<dbReference type="InterPro" id="IPR052904">
    <property type="entry name" value="Acyl-CoA_dehydrogenase-like"/>
</dbReference>
<dbReference type="SUPFAM" id="SSF56645">
    <property type="entry name" value="Acyl-CoA dehydrogenase NM domain-like"/>
    <property type="match status" value="1"/>
</dbReference>
<evidence type="ECO:0000256" key="3">
    <source>
        <dbReference type="ARBA" id="ARBA00022630"/>
    </source>
</evidence>
<dbReference type="Proteomes" id="UP000265938">
    <property type="component" value="Unassembled WGS sequence"/>
</dbReference>
<reference evidence="9 10" key="1">
    <citation type="submission" date="2018-09" db="EMBL/GenBank/DDBJ databases">
        <title>Identification of marine bacteria producing industrial enzymes.</title>
        <authorList>
            <person name="Cheng T.H."/>
            <person name="Saidin J."/>
            <person name="Muhd D.D."/>
            <person name="Isa M.N.M."/>
            <person name="Bakar M.F.A."/>
            <person name="Ismail N."/>
        </authorList>
    </citation>
    <scope>NUCLEOTIDE SEQUENCE [LARGE SCALE GENOMIC DNA]</scope>
    <source>
        <strain evidence="9 10">MNAD 1.6</strain>
    </source>
</reference>
<organism evidence="9 10">
    <name type="scientific">Pseudoalteromonas gelatinilytica</name>
    <dbReference type="NCBI Taxonomy" id="1703256"/>
    <lineage>
        <taxon>Bacteria</taxon>
        <taxon>Pseudomonadati</taxon>
        <taxon>Pseudomonadota</taxon>
        <taxon>Gammaproteobacteria</taxon>
        <taxon>Alteromonadales</taxon>
        <taxon>Pseudoalteromonadaceae</taxon>
        <taxon>Pseudoalteromonas</taxon>
    </lineage>
</organism>
<feature type="domain" description="Acyl-CoA dehydrogenase/oxidase C-terminal" evidence="6">
    <location>
        <begin position="290"/>
        <end position="442"/>
    </location>
</feature>
<dbReference type="Pfam" id="PF00441">
    <property type="entry name" value="Acyl-CoA_dh_1"/>
    <property type="match status" value="1"/>
</dbReference>
<dbReference type="Gene3D" id="6.10.250.600">
    <property type="match status" value="1"/>
</dbReference>
<dbReference type="Gene3D" id="2.40.110.20">
    <property type="match status" value="1"/>
</dbReference>
<dbReference type="InterPro" id="IPR009075">
    <property type="entry name" value="AcylCo_DH/oxidase_C"/>
</dbReference>
<dbReference type="InterPro" id="IPR006091">
    <property type="entry name" value="Acyl-CoA_Oxase/DH_mid-dom"/>
</dbReference>
<dbReference type="EMBL" id="QYSE01000006">
    <property type="protein sequence ID" value="RJF33064.1"/>
    <property type="molecule type" value="Genomic_DNA"/>
</dbReference>
<comment type="similarity">
    <text evidence="2 5">Belongs to the acyl-CoA dehydrogenase family.</text>
</comment>
<evidence type="ECO:0000313" key="9">
    <source>
        <dbReference type="EMBL" id="RJF33064.1"/>
    </source>
</evidence>
<evidence type="ECO:0000256" key="4">
    <source>
        <dbReference type="ARBA" id="ARBA00022827"/>
    </source>
</evidence>
<evidence type="ECO:0000313" key="10">
    <source>
        <dbReference type="Proteomes" id="UP000265938"/>
    </source>
</evidence>
<keyword evidence="5" id="KW-0560">Oxidoreductase</keyword>
<dbReference type="PANTHER" id="PTHR42707">
    <property type="entry name" value="ACYL-COA DEHYDROGENASE"/>
    <property type="match status" value="1"/>
</dbReference>
<dbReference type="Pfam" id="PF18158">
    <property type="entry name" value="AidB_N"/>
    <property type="match status" value="1"/>
</dbReference>
<evidence type="ECO:0000256" key="5">
    <source>
        <dbReference type="RuleBase" id="RU362125"/>
    </source>
</evidence>
<comment type="cofactor">
    <cofactor evidence="1 5">
        <name>FAD</name>
        <dbReference type="ChEBI" id="CHEBI:57692"/>
    </cofactor>
</comment>
<dbReference type="InterPro" id="IPR036250">
    <property type="entry name" value="AcylCo_DH-like_C"/>
</dbReference>
<protein>
    <submittedName>
        <fullName evidence="9">DNA alkylation response protein</fullName>
    </submittedName>
</protein>
<sequence>MAVSQSETHQVFNQPKPLENYNAYETDKVLQYWQNRFAGQWGTAHLTAFGEQVGGVLLQAGFLANKHLPELTTHSRFGERIDQVDYHPSYHQLMQHAIEQGHCALPWQQQKAGSHVVRAVMAVLHNHADPGSGCPLTMTFASVPAIASQENVAAMWLPKILANHYDSDNKPWTEKKGVTIGMAMTEKQGGSDVRANTTNADAINESGAGQLYALTGHKWFCSAPMSDAFLVLANTDEKQLSCFLVPRWLETGEKNAMYIQRLKSKLGNQSNASSEIEFRGAHGWLLGEPGRGIATIIQMVALTRYDCMLGSSSLMLQAVKEAIWHTAGRSVFGKNLHQQPLMLNVLADLAIEAEAALAISMRIAHALDNQGDSNEVALIRGATAIGKYWICKRAVQHTYEAMECIGGVGYVQDNITSRLYKEAPVNSIWEGSGNVQCLDLLRVFSREPESLKVLINELEKARSLHPDFAIKLDELKGMLTDTANLEMHARRVIEKLALLWQAATLLQFGEPLIADAFVKSRLSDAGFSQYGCLSHDIDCQAIVSRMMPKL</sequence>
<evidence type="ECO:0000259" key="7">
    <source>
        <dbReference type="Pfam" id="PF02770"/>
    </source>
</evidence>
<dbReference type="Pfam" id="PF02770">
    <property type="entry name" value="Acyl-CoA_dh_M"/>
    <property type="match status" value="1"/>
</dbReference>
<feature type="domain" description="Adaptive response protein AidB N-terminal" evidence="8">
    <location>
        <begin position="13"/>
        <end position="167"/>
    </location>
</feature>
<dbReference type="Gene3D" id="1.20.140.10">
    <property type="entry name" value="Butyryl-CoA Dehydrogenase, subunit A, domain 3"/>
    <property type="match status" value="1"/>
</dbReference>
<evidence type="ECO:0000259" key="8">
    <source>
        <dbReference type="Pfam" id="PF18158"/>
    </source>
</evidence>
<proteinExistence type="inferred from homology"/>
<name>A0A3A3EEP8_9GAMM</name>
<evidence type="ECO:0000259" key="6">
    <source>
        <dbReference type="Pfam" id="PF00441"/>
    </source>
</evidence>
<dbReference type="PANTHER" id="PTHR42707:SF3">
    <property type="entry name" value="ACYL-COA DEHYDROGENASE AIDB-RELATED"/>
    <property type="match status" value="1"/>
</dbReference>